<dbReference type="PANTHER" id="PTHR43201:SF8">
    <property type="entry name" value="ACYL-COA SYNTHETASE FAMILY MEMBER 3"/>
    <property type="match status" value="1"/>
</dbReference>
<evidence type="ECO:0000256" key="1">
    <source>
        <dbReference type="ARBA" id="ARBA00006432"/>
    </source>
</evidence>
<evidence type="ECO:0000313" key="3">
    <source>
        <dbReference type="EMBL" id="KAF4463487.1"/>
    </source>
</evidence>
<name>A0A8H4PIW9_9HYPO</name>
<dbReference type="PANTHER" id="PTHR43201">
    <property type="entry name" value="ACYL-COA SYNTHETASE"/>
    <property type="match status" value="1"/>
</dbReference>
<accession>A0A8H4PIW9</accession>
<dbReference type="AlphaFoldDB" id="A0A8H4PIW9"/>
<dbReference type="SUPFAM" id="SSF56801">
    <property type="entry name" value="Acetyl-CoA synthetase-like"/>
    <property type="match status" value="1"/>
</dbReference>
<evidence type="ECO:0000259" key="2">
    <source>
        <dbReference type="Pfam" id="PF00501"/>
    </source>
</evidence>
<dbReference type="Pfam" id="PF00501">
    <property type="entry name" value="AMP-binding"/>
    <property type="match status" value="1"/>
</dbReference>
<feature type="domain" description="AMP-dependent synthetase/ligase" evidence="2">
    <location>
        <begin position="33"/>
        <end position="296"/>
    </location>
</feature>
<keyword evidence="4" id="KW-1185">Reference proteome</keyword>
<proteinExistence type="inferred from homology"/>
<comment type="similarity">
    <text evidence="1">Belongs to the ATP-dependent AMP-binding enzyme family.</text>
</comment>
<evidence type="ECO:0000313" key="4">
    <source>
        <dbReference type="Proteomes" id="UP000554235"/>
    </source>
</evidence>
<organism evidence="3 4">
    <name type="scientific">Fusarium albosuccineum</name>
    <dbReference type="NCBI Taxonomy" id="1237068"/>
    <lineage>
        <taxon>Eukaryota</taxon>
        <taxon>Fungi</taxon>
        <taxon>Dikarya</taxon>
        <taxon>Ascomycota</taxon>
        <taxon>Pezizomycotina</taxon>
        <taxon>Sordariomycetes</taxon>
        <taxon>Hypocreomycetidae</taxon>
        <taxon>Hypocreales</taxon>
        <taxon>Nectriaceae</taxon>
        <taxon>Fusarium</taxon>
        <taxon>Fusarium decemcellulare species complex</taxon>
    </lineage>
</organism>
<dbReference type="Proteomes" id="UP000554235">
    <property type="component" value="Unassembled WGS sequence"/>
</dbReference>
<gene>
    <name evidence="3" type="ORF">FALBO_9692</name>
</gene>
<dbReference type="GO" id="GO:0006631">
    <property type="term" value="P:fatty acid metabolic process"/>
    <property type="evidence" value="ECO:0007669"/>
    <property type="project" value="TreeGrafter"/>
</dbReference>
<dbReference type="Gene3D" id="3.40.50.12780">
    <property type="entry name" value="N-terminal domain of ligase-like"/>
    <property type="match status" value="1"/>
</dbReference>
<sequence length="493" mass="54226">MWKNAPDTGRTSSPSKESSRDLLLAFGKSKGTSYEDLVHMWAVSRAGFIPQLFSLRMTDPTVIYELLSQSQATALIYDIVVAKAVINAPLPVLPLAYVSILAGLDSLPLPPLWTSSDADQTLIIYHTSGSTSGMPKLVPITFKWFDNMIRNSRIAPYMRWATSKQHISCSAGSFNHMGSTLLIAESLERVGCFIIPTTIPYPNSELYGMIDKCGLTRLNMFPAFLSVLLREAQQDPALLKALKRLDSFLYGGGSLDPTIEAWASSQGLRIIKFFGSTEMGTVLTSTGLPGEPHLQPLPGCKVEFIPVEGMSEGQEQLLELVVPPEAAECPHPSLRNSKDGKFHTGDFFIEVAPGKYASKGRNDDWIKMQMALRCDTSAIEANAMETCGQDLISTVVVVGSARPRPAMVIEVKDDSLLGSNNPTEGLRVRNAILSRIAPFHKRRYTHERIDDARLILLVPKGALPRTATKGNVRRQAVEDVFKEELDKIYTSLV</sequence>
<dbReference type="Pfam" id="PF23562">
    <property type="entry name" value="AMP-binding_C_3"/>
    <property type="match status" value="1"/>
</dbReference>
<dbReference type="InterPro" id="IPR042099">
    <property type="entry name" value="ANL_N_sf"/>
</dbReference>
<dbReference type="InterPro" id="IPR000873">
    <property type="entry name" value="AMP-dep_synth/lig_dom"/>
</dbReference>
<reference evidence="3 4" key="1">
    <citation type="submission" date="2020-01" db="EMBL/GenBank/DDBJ databases">
        <title>Identification and distribution of gene clusters putatively required for synthesis of sphingolipid metabolism inhibitors in phylogenetically diverse species of the filamentous fungus Fusarium.</title>
        <authorList>
            <person name="Kim H.-S."/>
            <person name="Busman M."/>
            <person name="Brown D.W."/>
            <person name="Divon H."/>
            <person name="Uhlig S."/>
            <person name="Proctor R.H."/>
        </authorList>
    </citation>
    <scope>NUCLEOTIDE SEQUENCE [LARGE SCALE GENOMIC DNA]</scope>
    <source>
        <strain evidence="3 4">NRRL 20459</strain>
    </source>
</reference>
<protein>
    <submittedName>
        <fullName evidence="3">Acetyl- synthetase</fullName>
    </submittedName>
</protein>
<dbReference type="EMBL" id="JAADYS010001346">
    <property type="protein sequence ID" value="KAF4463487.1"/>
    <property type="molecule type" value="Genomic_DNA"/>
</dbReference>
<dbReference type="GO" id="GO:0031956">
    <property type="term" value="F:medium-chain fatty acid-CoA ligase activity"/>
    <property type="evidence" value="ECO:0007669"/>
    <property type="project" value="TreeGrafter"/>
</dbReference>
<comment type="caution">
    <text evidence="3">The sequence shown here is derived from an EMBL/GenBank/DDBJ whole genome shotgun (WGS) entry which is preliminary data.</text>
</comment>
<dbReference type="OrthoDB" id="429813at2759"/>